<sequence>MTTDAAPEPLARPLRPEDPPRVGGFWLDARLADEASGVAYAAHEYRDHERSGGREVGEGQDGGPREVVLVLLSRGAAAERVARDRFTGRVDRLHVDLVVARGGHGQDSGRLTSRLRPSAAPVADAEPEAPWVALAAGQLPLAESILADVGLALPSVTPPPAGPDYRLPWADDTTPGRTSQWPLPWPGRHDRAGWVTLFVSWLLMVLLTALAIAIAILLFRHEPPQSPPPPQPQSASASPSPSPSSASATPSPSPSPRSASPSASPTASASGIPERSKL</sequence>
<feature type="region of interest" description="Disordered" evidence="1">
    <location>
        <begin position="163"/>
        <end position="185"/>
    </location>
</feature>
<feature type="region of interest" description="Disordered" evidence="1">
    <location>
        <begin position="224"/>
        <end position="278"/>
    </location>
</feature>
<keyword evidence="2" id="KW-0472">Membrane</keyword>
<evidence type="ECO:0000313" key="3">
    <source>
        <dbReference type="EMBL" id="QGF24379.1"/>
    </source>
</evidence>
<dbReference type="RefSeq" id="WP_153572908.1">
    <property type="nucleotide sequence ID" value="NZ_CP045725.1"/>
</dbReference>
<reference evidence="3 4" key="1">
    <citation type="submission" date="2019-10" db="EMBL/GenBank/DDBJ databases">
        <title>Genomic analysis of Raineyella sp. CBA3103.</title>
        <authorList>
            <person name="Roh S.W."/>
        </authorList>
    </citation>
    <scope>NUCLEOTIDE SEQUENCE [LARGE SCALE GENOMIC DNA]</scope>
    <source>
        <strain evidence="3 4">CBA3103</strain>
    </source>
</reference>
<feature type="compositionally biased region" description="Low complexity" evidence="1">
    <location>
        <begin position="233"/>
        <end position="270"/>
    </location>
</feature>
<evidence type="ECO:0000256" key="1">
    <source>
        <dbReference type="SAM" id="MobiDB-lite"/>
    </source>
</evidence>
<feature type="transmembrane region" description="Helical" evidence="2">
    <location>
        <begin position="194"/>
        <end position="219"/>
    </location>
</feature>
<keyword evidence="2" id="KW-0812">Transmembrane</keyword>
<feature type="compositionally biased region" description="Low complexity" evidence="1">
    <location>
        <begin position="1"/>
        <end position="13"/>
    </location>
</feature>
<keyword evidence="4" id="KW-1185">Reference proteome</keyword>
<dbReference type="AlphaFoldDB" id="A0A5Q2FC64"/>
<dbReference type="KEGG" id="rain:Rai3103_12715"/>
<protein>
    <submittedName>
        <fullName evidence="3">Uncharacterized protein</fullName>
    </submittedName>
</protein>
<name>A0A5Q2FC64_9ACTN</name>
<organism evidence="3 4">
    <name type="scientific">Raineyella fluvialis</name>
    <dbReference type="NCBI Taxonomy" id="2662261"/>
    <lineage>
        <taxon>Bacteria</taxon>
        <taxon>Bacillati</taxon>
        <taxon>Actinomycetota</taxon>
        <taxon>Actinomycetes</taxon>
        <taxon>Propionibacteriales</taxon>
        <taxon>Propionibacteriaceae</taxon>
        <taxon>Raineyella</taxon>
    </lineage>
</organism>
<evidence type="ECO:0000256" key="2">
    <source>
        <dbReference type="SAM" id="Phobius"/>
    </source>
</evidence>
<accession>A0A5Q2FC64</accession>
<dbReference type="EMBL" id="CP045725">
    <property type="protein sequence ID" value="QGF24379.1"/>
    <property type="molecule type" value="Genomic_DNA"/>
</dbReference>
<feature type="region of interest" description="Disordered" evidence="1">
    <location>
        <begin position="1"/>
        <end position="22"/>
    </location>
</feature>
<dbReference type="Proteomes" id="UP000386847">
    <property type="component" value="Chromosome"/>
</dbReference>
<gene>
    <name evidence="3" type="ORF">Rai3103_12715</name>
</gene>
<keyword evidence="2" id="KW-1133">Transmembrane helix</keyword>
<proteinExistence type="predicted"/>
<evidence type="ECO:0000313" key="4">
    <source>
        <dbReference type="Proteomes" id="UP000386847"/>
    </source>
</evidence>